<dbReference type="PANTHER" id="PTHR33373:SF33">
    <property type="entry name" value="DUF4050 DOMAIN-CONTAINING PROTEIN"/>
    <property type="match status" value="1"/>
</dbReference>
<name>A0ABM1V6T2_SOLPN</name>
<feature type="domain" description="Gag1-like clamp" evidence="1">
    <location>
        <begin position="144"/>
        <end position="241"/>
    </location>
</feature>
<sequence>MKLVLNKAGAKRKSKTKQIQNINRQVKREKGHLKVSIKRQCRSDRRIAVAFYVREVLVTGIVIGHVYSSLDETSSSDIFPVPSEALVSSICKKTIMLNLVPLHEALKDQKHQYQVIHKANLLKEFRTASMCGMDKSVGKLQVINSSVSTSTLTHDGHVTANPNNPAEFVNHGVHLWNQSRKQWVGHKKLVNQPQQLREPKLNWNATYDSLFGSNKPLPMSIPLAEMVDFLMDFWELEGLYD</sequence>
<reference evidence="3" key="2">
    <citation type="submission" date="2025-08" db="UniProtKB">
        <authorList>
            <consortium name="RefSeq"/>
        </authorList>
    </citation>
    <scope>IDENTIFICATION</scope>
</reference>
<evidence type="ECO:0000259" key="1">
    <source>
        <dbReference type="Pfam" id="PF13259"/>
    </source>
</evidence>
<evidence type="ECO:0000313" key="3">
    <source>
        <dbReference type="RefSeq" id="XP_027771450.1"/>
    </source>
</evidence>
<dbReference type="PANTHER" id="PTHR33373">
    <property type="entry name" value="OS07G0479600 PROTEIN"/>
    <property type="match status" value="1"/>
</dbReference>
<gene>
    <name evidence="3" type="primary">LOC107013632</name>
</gene>
<dbReference type="Pfam" id="PF13259">
    <property type="entry name" value="clamp_Gag1-like"/>
    <property type="match status" value="1"/>
</dbReference>
<dbReference type="Proteomes" id="UP000694930">
    <property type="component" value="Chromosome 3"/>
</dbReference>
<accession>A0ABM1V6T2</accession>
<protein>
    <submittedName>
        <fullName evidence="3">Uncharacterized protein LOC107013632</fullName>
    </submittedName>
</protein>
<keyword evidence="2" id="KW-1185">Reference proteome</keyword>
<reference evidence="2" key="1">
    <citation type="journal article" date="2014" name="Nat. Genet.">
        <title>The genome of the stress-tolerant wild tomato species Solanum pennellii.</title>
        <authorList>
            <person name="Bolger A."/>
            <person name="Scossa F."/>
            <person name="Bolger M.E."/>
            <person name="Lanz C."/>
            <person name="Maumus F."/>
            <person name="Tohge T."/>
            <person name="Quesneville H."/>
            <person name="Alseekh S."/>
            <person name="Sorensen I."/>
            <person name="Lichtenstein G."/>
            <person name="Fich E.A."/>
            <person name="Conte M."/>
            <person name="Keller H."/>
            <person name="Schneeberger K."/>
            <person name="Schwacke R."/>
            <person name="Ofner I."/>
            <person name="Vrebalov J."/>
            <person name="Xu Y."/>
            <person name="Osorio S."/>
            <person name="Aflitos S.A."/>
            <person name="Schijlen E."/>
            <person name="Jimenez-Gomez J.M."/>
            <person name="Ryngajllo M."/>
            <person name="Kimura S."/>
            <person name="Kumar R."/>
            <person name="Koenig D."/>
            <person name="Headland L.R."/>
            <person name="Maloof J.N."/>
            <person name="Sinha N."/>
            <person name="van Ham R.C."/>
            <person name="Lankhorst R.K."/>
            <person name="Mao L."/>
            <person name="Vogel A."/>
            <person name="Arsova B."/>
            <person name="Panstruga R."/>
            <person name="Fei Z."/>
            <person name="Rose J.K."/>
            <person name="Zamir D."/>
            <person name="Carrari F."/>
            <person name="Giovannoni J.J."/>
            <person name="Weigel D."/>
            <person name="Usadel B."/>
            <person name="Fernie A.R."/>
        </authorList>
    </citation>
    <scope>NUCLEOTIDE SEQUENCE [LARGE SCALE GENOMIC DNA]</scope>
    <source>
        <strain evidence="2">cv. LA0716</strain>
    </source>
</reference>
<proteinExistence type="predicted"/>
<dbReference type="InterPro" id="IPR025124">
    <property type="entry name" value="Gag1-like_clamp"/>
</dbReference>
<dbReference type="RefSeq" id="XP_027771450.1">
    <property type="nucleotide sequence ID" value="XM_027915649.1"/>
</dbReference>
<dbReference type="GeneID" id="107013632"/>
<evidence type="ECO:0000313" key="2">
    <source>
        <dbReference type="Proteomes" id="UP000694930"/>
    </source>
</evidence>
<organism evidence="2 3">
    <name type="scientific">Solanum pennellii</name>
    <name type="common">Tomato</name>
    <name type="synonym">Lycopersicon pennellii</name>
    <dbReference type="NCBI Taxonomy" id="28526"/>
    <lineage>
        <taxon>Eukaryota</taxon>
        <taxon>Viridiplantae</taxon>
        <taxon>Streptophyta</taxon>
        <taxon>Embryophyta</taxon>
        <taxon>Tracheophyta</taxon>
        <taxon>Spermatophyta</taxon>
        <taxon>Magnoliopsida</taxon>
        <taxon>eudicotyledons</taxon>
        <taxon>Gunneridae</taxon>
        <taxon>Pentapetalae</taxon>
        <taxon>asterids</taxon>
        <taxon>lamiids</taxon>
        <taxon>Solanales</taxon>
        <taxon>Solanaceae</taxon>
        <taxon>Solanoideae</taxon>
        <taxon>Solaneae</taxon>
        <taxon>Solanum</taxon>
        <taxon>Solanum subgen. Lycopersicon</taxon>
    </lineage>
</organism>